<feature type="compositionally biased region" description="Low complexity" evidence="1">
    <location>
        <begin position="699"/>
        <end position="716"/>
    </location>
</feature>
<feature type="compositionally biased region" description="Low complexity" evidence="1">
    <location>
        <begin position="581"/>
        <end position="596"/>
    </location>
</feature>
<dbReference type="OrthoDB" id="5572445at2759"/>
<dbReference type="Proteomes" id="UP001151516">
    <property type="component" value="Unassembled WGS sequence"/>
</dbReference>
<feature type="compositionally biased region" description="Basic residues" evidence="1">
    <location>
        <begin position="653"/>
        <end position="691"/>
    </location>
</feature>
<feature type="compositionally biased region" description="Basic and acidic residues" evidence="1">
    <location>
        <begin position="737"/>
        <end position="748"/>
    </location>
</feature>
<evidence type="ECO:0000256" key="1">
    <source>
        <dbReference type="SAM" id="MobiDB-lite"/>
    </source>
</evidence>
<proteinExistence type="predicted"/>
<reference evidence="2" key="1">
    <citation type="submission" date="2022-07" db="EMBL/GenBank/DDBJ databases">
        <title>Phylogenomic reconstructions and comparative analyses of Kickxellomycotina fungi.</title>
        <authorList>
            <person name="Reynolds N.K."/>
            <person name="Stajich J.E."/>
            <person name="Barry K."/>
            <person name="Grigoriev I.V."/>
            <person name="Crous P."/>
            <person name="Smith M.E."/>
        </authorList>
    </citation>
    <scope>NUCLEOTIDE SEQUENCE</scope>
    <source>
        <strain evidence="2">CBS 109367</strain>
    </source>
</reference>
<feature type="region of interest" description="Disordered" evidence="1">
    <location>
        <begin position="575"/>
        <end position="757"/>
    </location>
</feature>
<feature type="region of interest" description="Disordered" evidence="1">
    <location>
        <begin position="528"/>
        <end position="551"/>
    </location>
</feature>
<dbReference type="EMBL" id="JANBTX010000012">
    <property type="protein sequence ID" value="KAJ2690387.1"/>
    <property type="molecule type" value="Genomic_DNA"/>
</dbReference>
<gene>
    <name evidence="2" type="ORF">IWW39_000786</name>
</gene>
<evidence type="ECO:0000313" key="2">
    <source>
        <dbReference type="EMBL" id="KAJ2690387.1"/>
    </source>
</evidence>
<evidence type="ECO:0000313" key="3">
    <source>
        <dbReference type="Proteomes" id="UP001151516"/>
    </source>
</evidence>
<accession>A0A9W8GJA5</accession>
<name>A0A9W8GJA5_9FUNG</name>
<dbReference type="AlphaFoldDB" id="A0A9W8GJA5"/>
<comment type="caution">
    <text evidence="2">The sequence shown here is derived from an EMBL/GenBank/DDBJ whole genome shotgun (WGS) entry which is preliminary data.</text>
</comment>
<feature type="compositionally biased region" description="Basic and acidic residues" evidence="1">
    <location>
        <begin position="597"/>
        <end position="629"/>
    </location>
</feature>
<sequence length="1160" mass="126030">MEPNPEVNRLMESLNMLIDRGDEPDVPVSNQFQRLEASLQIIDGKLSDNGRKQDDAMANIKQLTDVLVCQGQLLAKMHQRQETTARDLDMITTEIKQARADTMTQLQMVMRAQVATTAQLQAARPIPQSAMPTSSGDYLGGFGYSASQRSIHSPVSAQLSPAPSHPGEYMGANQVALHMPAYGGAVTPHSADQGAAEARRAHSAVAVMAQQQQLTPQQQQALYHHIQKQQQQQQQQRLKQQQQQQQQILLPQYSSVATQQHQYLQQQQLLAHVVGAQQKQQPQRMSYSLSPAPVMSNFLTSTTPDLSPVTSTPVKVEPAQIAPTQIQELTVAQQDLVNPPATIVEQPPKHAPVAVVVIEDESHLVATMAAAPTASAPIARTVSASDVPAAPAASAPIGTAAATATTAKATALAPIPAKAPVAPAPTVATKPSPAKPSNMVKPSMMPVSLIKPLPPAAAQSIVKASVSSGVAPKSMATSKPLTISKPLAAAAPSPVAITSPSRLPVEDAATAAARAAIPQVLATKPLTTKTTATSVPKRPEPNKQLSGNTAAATMARRISNAPMTGPATNDKTLAHARKKSAQLSSSSQTSSSSMSMSEHDSVAPVRSNERESAKHRTKHLLDGELEKSGPGKTSSGAVHPSRVSQMEASSRAHSSRQRSNSRTRRNRSRSRSGSRSRRYRSRSRSYSRSWRRREESRSLSRSLSTGRRSRRSPSQSKGGWNDAAKNVELSIKGQTKSRRDEPESERPPKFRAVSPRVNSVVMFSSDNDGSGSGSDVDDLIEKHVVRSSSPELGTGGKVAVIGIVGASSSKRSDSPGADISARLGARMPVYNDDVYAHRLGETGLSSMPTSQYLGGDYDHGRQFYGSQPARPTSWHRSTNAVCDSSGQEITSARMSTLLKPFCFMNLQMVPTAYRQIFGCQPIPSGVKVSDFNRMLTSLDGFCFWPLRIAGYDPKRPMYMNFLQRNDGELRDIRQDMYRRLALTTGSSPVVLGPLLCFYLITLACMRVDEMTGPILKQMFLRVTYKDLRSLRVVTENGIKKMSVGDLCAMAKDWIRNLCLFIARGSRMQDSLDMATKCYETYVNRYRATTGSNSLQIDPDGIIAREMLESNEEHSRMFLGIRANELSKLYVHLVCMINNEVDPNTRVYLKQVSESLQNLSG</sequence>
<keyword evidence="3" id="KW-1185">Reference proteome</keyword>
<organism evidence="2 3">
    <name type="scientific">Coemansia spiralis</name>
    <dbReference type="NCBI Taxonomy" id="417178"/>
    <lineage>
        <taxon>Eukaryota</taxon>
        <taxon>Fungi</taxon>
        <taxon>Fungi incertae sedis</taxon>
        <taxon>Zoopagomycota</taxon>
        <taxon>Kickxellomycotina</taxon>
        <taxon>Kickxellomycetes</taxon>
        <taxon>Kickxellales</taxon>
        <taxon>Kickxellaceae</taxon>
        <taxon>Coemansia</taxon>
    </lineage>
</organism>
<protein>
    <submittedName>
        <fullName evidence="2">Uncharacterized protein</fullName>
    </submittedName>
</protein>
<feature type="compositionally biased region" description="Polar residues" evidence="1">
    <location>
        <begin position="631"/>
        <end position="648"/>
    </location>
</feature>